<evidence type="ECO:0000256" key="1">
    <source>
        <dbReference type="SAM" id="MobiDB-lite"/>
    </source>
</evidence>
<proteinExistence type="predicted"/>
<dbReference type="InterPro" id="IPR014710">
    <property type="entry name" value="RmlC-like_jellyroll"/>
</dbReference>
<dbReference type="CDD" id="cd02226">
    <property type="entry name" value="cupin_YdbB-like"/>
    <property type="match status" value="1"/>
</dbReference>
<evidence type="ECO:0000313" key="4">
    <source>
        <dbReference type="Proteomes" id="UP001501074"/>
    </source>
</evidence>
<dbReference type="RefSeq" id="WP_231488784.1">
    <property type="nucleotide sequence ID" value="NZ_BAAAZO010000012.1"/>
</dbReference>
<gene>
    <name evidence="3" type="ORF">GCM10022223_62840</name>
</gene>
<dbReference type="InterPro" id="IPR052044">
    <property type="entry name" value="PKS_Associated_Protein"/>
</dbReference>
<dbReference type="EMBL" id="BAAAZO010000012">
    <property type="protein sequence ID" value="GAA3635840.1"/>
    <property type="molecule type" value="Genomic_DNA"/>
</dbReference>
<keyword evidence="4" id="KW-1185">Reference proteome</keyword>
<dbReference type="PANTHER" id="PTHR36114">
    <property type="entry name" value="16.7 KDA PROTEIN IN WHIE LOCUS"/>
    <property type="match status" value="1"/>
</dbReference>
<evidence type="ECO:0000259" key="2">
    <source>
        <dbReference type="Pfam" id="PF07883"/>
    </source>
</evidence>
<feature type="domain" description="Cupin type-2" evidence="2">
    <location>
        <begin position="29"/>
        <end position="96"/>
    </location>
</feature>
<dbReference type="PANTHER" id="PTHR36114:SF1">
    <property type="entry name" value="16.7 KDA PROTEIN IN WHIE LOCUS"/>
    <property type="match status" value="1"/>
</dbReference>
<name>A0ABP7ALV4_9ACTN</name>
<organism evidence="3 4">
    <name type="scientific">Kineosporia mesophila</name>
    <dbReference type="NCBI Taxonomy" id="566012"/>
    <lineage>
        <taxon>Bacteria</taxon>
        <taxon>Bacillati</taxon>
        <taxon>Actinomycetota</taxon>
        <taxon>Actinomycetes</taxon>
        <taxon>Kineosporiales</taxon>
        <taxon>Kineosporiaceae</taxon>
        <taxon>Kineosporia</taxon>
    </lineage>
</organism>
<dbReference type="Gene3D" id="2.60.120.10">
    <property type="entry name" value="Jelly Rolls"/>
    <property type="match status" value="1"/>
</dbReference>
<comment type="caution">
    <text evidence="3">The sequence shown here is derived from an EMBL/GenBank/DDBJ whole genome shotgun (WGS) entry which is preliminary data.</text>
</comment>
<dbReference type="SUPFAM" id="SSF51182">
    <property type="entry name" value="RmlC-like cupins"/>
    <property type="match status" value="1"/>
</dbReference>
<reference evidence="4" key="1">
    <citation type="journal article" date="2019" name="Int. J. Syst. Evol. Microbiol.">
        <title>The Global Catalogue of Microorganisms (GCM) 10K type strain sequencing project: providing services to taxonomists for standard genome sequencing and annotation.</title>
        <authorList>
            <consortium name="The Broad Institute Genomics Platform"/>
            <consortium name="The Broad Institute Genome Sequencing Center for Infectious Disease"/>
            <person name="Wu L."/>
            <person name="Ma J."/>
        </authorList>
    </citation>
    <scope>NUCLEOTIDE SEQUENCE [LARGE SCALE GENOMIC DNA]</scope>
    <source>
        <strain evidence="4">JCM 16902</strain>
    </source>
</reference>
<dbReference type="Proteomes" id="UP001501074">
    <property type="component" value="Unassembled WGS sequence"/>
</dbReference>
<evidence type="ECO:0000313" key="3">
    <source>
        <dbReference type="EMBL" id="GAA3635840.1"/>
    </source>
</evidence>
<dbReference type="Pfam" id="PF07883">
    <property type="entry name" value="Cupin_2"/>
    <property type="match status" value="1"/>
</dbReference>
<accession>A0ABP7ALV4</accession>
<feature type="region of interest" description="Disordered" evidence="1">
    <location>
        <begin position="101"/>
        <end position="121"/>
    </location>
</feature>
<sequence length="121" mass="12809">MNKINLATEAAGLQEFWSQRVLASANGNLFKVAKGIGSTTWHSHADQEETFLVLEGSITIQLRTGDVELGAGDLFVIPRGVEHCPLAREEARFLLVGPDVTSTAAGGKPEWSHGGGTAPTP</sequence>
<protein>
    <submittedName>
        <fullName evidence="3">Cupin domain-containing protein</fullName>
    </submittedName>
</protein>
<dbReference type="InterPro" id="IPR013096">
    <property type="entry name" value="Cupin_2"/>
</dbReference>
<dbReference type="InterPro" id="IPR011051">
    <property type="entry name" value="RmlC_Cupin_sf"/>
</dbReference>